<dbReference type="PANTHER" id="PTHR38465:SF2">
    <property type="entry name" value="HTH-TYPE TRANSCRIPTIONAL REGULATOR MMPR5"/>
    <property type="match status" value="1"/>
</dbReference>
<evidence type="ECO:0000256" key="2">
    <source>
        <dbReference type="ARBA" id="ARBA00023125"/>
    </source>
</evidence>
<feature type="domain" description="HTH marR-type" evidence="4">
    <location>
        <begin position="6"/>
        <end position="66"/>
    </location>
</feature>
<dbReference type="EMBL" id="JBHRWI010000014">
    <property type="protein sequence ID" value="MFC3510479.1"/>
    <property type="molecule type" value="Genomic_DNA"/>
</dbReference>
<name>A0ABV7QE89_9PSEU</name>
<evidence type="ECO:0000313" key="5">
    <source>
        <dbReference type="EMBL" id="MFC3510479.1"/>
    </source>
</evidence>
<reference evidence="6" key="1">
    <citation type="journal article" date="2019" name="Int. J. Syst. Evol. Microbiol.">
        <title>The Global Catalogue of Microorganisms (GCM) 10K type strain sequencing project: providing services to taxonomists for standard genome sequencing and annotation.</title>
        <authorList>
            <consortium name="The Broad Institute Genomics Platform"/>
            <consortium name="The Broad Institute Genome Sequencing Center for Infectious Disease"/>
            <person name="Wu L."/>
            <person name="Ma J."/>
        </authorList>
    </citation>
    <scope>NUCLEOTIDE SEQUENCE [LARGE SCALE GENOMIC DNA]</scope>
    <source>
        <strain evidence="6">CGMCC 4.7682</strain>
    </source>
</reference>
<dbReference type="InterPro" id="IPR052362">
    <property type="entry name" value="HTH-GbsR_regulator"/>
</dbReference>
<comment type="caution">
    <text evidence="5">The sequence shown here is derived from an EMBL/GenBank/DDBJ whole genome shotgun (WGS) entry which is preliminary data.</text>
</comment>
<sequence>MMVRTGLPRMPARVLACLLTSDDARLPAADLVRLLGVSPASVSKSVAYLADLRLIRRERDSSDRREYYAVDDDAWHEACRRQAEVCRLWAEAAMEGADVLNGSAAAPRLSAMSRYFDHVGNDLADAAERWRGVFGDLPQTGLPSGAG</sequence>
<evidence type="ECO:0000256" key="1">
    <source>
        <dbReference type="ARBA" id="ARBA00023015"/>
    </source>
</evidence>
<evidence type="ECO:0000259" key="4">
    <source>
        <dbReference type="Pfam" id="PF12802"/>
    </source>
</evidence>
<keyword evidence="3" id="KW-0804">Transcription</keyword>
<protein>
    <submittedName>
        <fullName evidence="5">GbsR/MarR family transcriptional regulator</fullName>
    </submittedName>
</protein>
<evidence type="ECO:0000313" key="6">
    <source>
        <dbReference type="Proteomes" id="UP001595764"/>
    </source>
</evidence>
<dbReference type="PANTHER" id="PTHR38465">
    <property type="entry name" value="HTH-TYPE TRANSCRIPTIONAL REGULATOR MJ1563-RELATED"/>
    <property type="match status" value="1"/>
</dbReference>
<dbReference type="Gene3D" id="1.10.10.10">
    <property type="entry name" value="Winged helix-like DNA-binding domain superfamily/Winged helix DNA-binding domain"/>
    <property type="match status" value="1"/>
</dbReference>
<dbReference type="SUPFAM" id="SSF46785">
    <property type="entry name" value="Winged helix' DNA-binding domain"/>
    <property type="match status" value="1"/>
</dbReference>
<evidence type="ECO:0000256" key="3">
    <source>
        <dbReference type="ARBA" id="ARBA00023163"/>
    </source>
</evidence>
<dbReference type="InterPro" id="IPR036388">
    <property type="entry name" value="WH-like_DNA-bd_sf"/>
</dbReference>
<dbReference type="InterPro" id="IPR036390">
    <property type="entry name" value="WH_DNA-bd_sf"/>
</dbReference>
<dbReference type="RefSeq" id="WP_377868466.1">
    <property type="nucleotide sequence ID" value="NZ_JBHMAY010000006.1"/>
</dbReference>
<organism evidence="5 6">
    <name type="scientific">Amycolatopsis halotolerans</name>
    <dbReference type="NCBI Taxonomy" id="330083"/>
    <lineage>
        <taxon>Bacteria</taxon>
        <taxon>Bacillati</taxon>
        <taxon>Actinomycetota</taxon>
        <taxon>Actinomycetes</taxon>
        <taxon>Pseudonocardiales</taxon>
        <taxon>Pseudonocardiaceae</taxon>
        <taxon>Amycolatopsis</taxon>
    </lineage>
</organism>
<gene>
    <name evidence="5" type="ORF">ACFORO_09915</name>
</gene>
<keyword evidence="6" id="KW-1185">Reference proteome</keyword>
<dbReference type="Proteomes" id="UP001595764">
    <property type="component" value="Unassembled WGS sequence"/>
</dbReference>
<dbReference type="InterPro" id="IPR000835">
    <property type="entry name" value="HTH_MarR-typ"/>
</dbReference>
<proteinExistence type="predicted"/>
<dbReference type="Pfam" id="PF12802">
    <property type="entry name" value="MarR_2"/>
    <property type="match status" value="1"/>
</dbReference>
<keyword evidence="1" id="KW-0805">Transcription regulation</keyword>
<keyword evidence="2" id="KW-0238">DNA-binding</keyword>
<accession>A0ABV7QE89</accession>